<dbReference type="AlphaFoldDB" id="A0A517LGF3"/>
<name>A0A517LGF3_9PEZI</name>
<evidence type="ECO:0000313" key="2">
    <source>
        <dbReference type="EMBL" id="QDS74728.1"/>
    </source>
</evidence>
<organism evidence="2 3">
    <name type="scientific">Venturia effusa</name>
    <dbReference type="NCBI Taxonomy" id="50376"/>
    <lineage>
        <taxon>Eukaryota</taxon>
        <taxon>Fungi</taxon>
        <taxon>Dikarya</taxon>
        <taxon>Ascomycota</taxon>
        <taxon>Pezizomycotina</taxon>
        <taxon>Dothideomycetes</taxon>
        <taxon>Pleosporomycetidae</taxon>
        <taxon>Venturiales</taxon>
        <taxon>Venturiaceae</taxon>
        <taxon>Venturia</taxon>
    </lineage>
</organism>
<proteinExistence type="predicted"/>
<sequence>MSESRFPNRNTDGQSSTDLATPNSTAAVAAETGEDRVPPRVEYIQWGGGHLFVEVYALWTRDLVQGQDKEDYTIRGAMMIVLERIGIVERLMEEKGHVFNFGRRINRQKD</sequence>
<keyword evidence="3" id="KW-1185">Reference proteome</keyword>
<dbReference type="EMBL" id="CP042196">
    <property type="protein sequence ID" value="QDS74728.1"/>
    <property type="molecule type" value="Genomic_DNA"/>
</dbReference>
<protein>
    <submittedName>
        <fullName evidence="2">Uncharacterized protein</fullName>
    </submittedName>
</protein>
<evidence type="ECO:0000313" key="3">
    <source>
        <dbReference type="Proteomes" id="UP000316270"/>
    </source>
</evidence>
<feature type="compositionally biased region" description="Polar residues" evidence="1">
    <location>
        <begin position="1"/>
        <end position="26"/>
    </location>
</feature>
<reference evidence="2 3" key="1">
    <citation type="submission" date="2019-07" db="EMBL/GenBank/DDBJ databases">
        <title>Finished genome of Venturia effusa.</title>
        <authorList>
            <person name="Young C.A."/>
            <person name="Cox M.P."/>
            <person name="Ganley A.R.D."/>
            <person name="David W.J."/>
        </authorList>
    </citation>
    <scope>NUCLEOTIDE SEQUENCE [LARGE SCALE GENOMIC DNA]</scope>
    <source>
        <strain evidence="3">albino</strain>
    </source>
</reference>
<accession>A0A517LGF3</accession>
<gene>
    <name evidence="2" type="ORF">FKW77_000872</name>
</gene>
<evidence type="ECO:0000256" key="1">
    <source>
        <dbReference type="SAM" id="MobiDB-lite"/>
    </source>
</evidence>
<dbReference type="Proteomes" id="UP000316270">
    <property type="component" value="Chromosome 12"/>
</dbReference>
<feature type="region of interest" description="Disordered" evidence="1">
    <location>
        <begin position="1"/>
        <end position="34"/>
    </location>
</feature>